<protein>
    <submittedName>
        <fullName evidence="4">Fructoselysine 6-kinase</fullName>
    </submittedName>
</protein>
<organism evidence="4 5">
    <name type="scientific">Companilactobacillus halodurans</name>
    <dbReference type="NCBI Taxonomy" id="2584183"/>
    <lineage>
        <taxon>Bacteria</taxon>
        <taxon>Bacillati</taxon>
        <taxon>Bacillota</taxon>
        <taxon>Bacilli</taxon>
        <taxon>Lactobacillales</taxon>
        <taxon>Lactobacillaceae</taxon>
        <taxon>Companilactobacillus</taxon>
    </lineage>
</organism>
<evidence type="ECO:0000256" key="1">
    <source>
        <dbReference type="ARBA" id="ARBA00022679"/>
    </source>
</evidence>
<dbReference type="PANTHER" id="PTHR10584">
    <property type="entry name" value="SUGAR KINASE"/>
    <property type="match status" value="1"/>
</dbReference>
<dbReference type="RefSeq" id="WP_153521808.1">
    <property type="nucleotide sequence ID" value="NZ_VDFO01000002.1"/>
</dbReference>
<dbReference type="SUPFAM" id="SSF53613">
    <property type="entry name" value="Ribokinase-like"/>
    <property type="match status" value="1"/>
</dbReference>
<evidence type="ECO:0000313" key="5">
    <source>
        <dbReference type="Proteomes" id="UP000371423"/>
    </source>
</evidence>
<evidence type="ECO:0000313" key="4">
    <source>
        <dbReference type="EMBL" id="MQS96448.1"/>
    </source>
</evidence>
<dbReference type="EMBL" id="VDFO01000002">
    <property type="protein sequence ID" value="MQS96448.1"/>
    <property type="molecule type" value="Genomic_DNA"/>
</dbReference>
<accession>A0A5P0ZUE3</accession>
<keyword evidence="2 4" id="KW-0418">Kinase</keyword>
<comment type="caution">
    <text evidence="4">The sequence shown here is derived from an EMBL/GenBank/DDBJ whole genome shotgun (WGS) entry which is preliminary data.</text>
</comment>
<dbReference type="InterPro" id="IPR011611">
    <property type="entry name" value="PfkB_dom"/>
</dbReference>
<dbReference type="OrthoDB" id="9775849at2"/>
<evidence type="ECO:0000259" key="3">
    <source>
        <dbReference type="Pfam" id="PF00294"/>
    </source>
</evidence>
<dbReference type="GO" id="GO:0016301">
    <property type="term" value="F:kinase activity"/>
    <property type="evidence" value="ECO:0007669"/>
    <property type="project" value="UniProtKB-KW"/>
</dbReference>
<gene>
    <name evidence="4" type="ORF">FHL05_00890</name>
</gene>
<dbReference type="Gene3D" id="3.40.1190.20">
    <property type="match status" value="1"/>
</dbReference>
<dbReference type="PANTHER" id="PTHR10584:SF166">
    <property type="entry name" value="RIBOKINASE"/>
    <property type="match status" value="1"/>
</dbReference>
<name>A0A5P0ZUE3_9LACO</name>
<reference evidence="4 5" key="1">
    <citation type="journal article" date="2019" name="Syst. Appl. Microbiol.">
        <title>Polyphasic characterization of two novel Lactobacillus spp. isolated from blown salami packages: Description of Lactobacillus halodurans sp. nov. and Lactobacillus salsicarnum sp. nov.</title>
        <authorList>
            <person name="Schuster J.A."/>
            <person name="Klingl A."/>
            <person name="Vogel R.F."/>
            <person name="Ehrmann M.A."/>
        </authorList>
    </citation>
    <scope>NUCLEOTIDE SEQUENCE [LARGE SCALE GENOMIC DNA]</scope>
    <source>
        <strain evidence="4 5">TMW 1.1920</strain>
    </source>
</reference>
<dbReference type="AlphaFoldDB" id="A0A5P0ZUE3"/>
<dbReference type="InterPro" id="IPR029056">
    <property type="entry name" value="Ribokinase-like"/>
</dbReference>
<feature type="domain" description="Carbohydrate kinase PfkB" evidence="3">
    <location>
        <begin position="13"/>
        <end position="260"/>
    </location>
</feature>
<proteinExistence type="predicted"/>
<sequence length="274" mass="30429">MRVIGVGDNVVDMYLDQKKMYLGGNALNFANFATDFGIESAFVGVFGTDEIAEYAKSVLKKLNVDFSHSKTIIGENGHSRVTLKDNDRVFIDSNRGGVLKNGLDLSPADIKYINRFDVAHFNINGQSDQYLPMITRAQVVYDFSDFSDFEAYKKVAKNIDLACFSVGDLARTTIEEKVQMFQKFEMTDILITRGNLGAIFYHNGHAFEQAAKQVKAIDTMGAGDAFITAFSIGYFSNKDIDSCLEMATDYAAKQVQRAGSFGNARDLPLKYNVI</sequence>
<dbReference type="Pfam" id="PF00294">
    <property type="entry name" value="PfkB"/>
    <property type="match status" value="1"/>
</dbReference>
<dbReference type="Proteomes" id="UP000371423">
    <property type="component" value="Unassembled WGS sequence"/>
</dbReference>
<keyword evidence="1" id="KW-0808">Transferase</keyword>
<keyword evidence="5" id="KW-1185">Reference proteome</keyword>
<evidence type="ECO:0000256" key="2">
    <source>
        <dbReference type="ARBA" id="ARBA00022777"/>
    </source>
</evidence>